<protein>
    <recommendedName>
        <fullName evidence="1">CO-methylating acetyl-CoA synthase</fullName>
        <ecNumber evidence="1">2.3.1.169</ecNumber>
    </recommendedName>
</protein>
<dbReference type="EC" id="2.3.1.169" evidence="1"/>
<evidence type="ECO:0000256" key="1">
    <source>
        <dbReference type="ARBA" id="ARBA00012244"/>
    </source>
</evidence>
<dbReference type="InterPro" id="IPR038571">
    <property type="entry name" value="CO_DH/Ac-CoA_synth_bsu_3_sf"/>
</dbReference>
<accession>A0ABX7YXD6</accession>
<dbReference type="InterPro" id="IPR011254">
    <property type="entry name" value="Prismane-like_sf"/>
</dbReference>
<dbReference type="SUPFAM" id="SSF56821">
    <property type="entry name" value="Prismane protein-like"/>
    <property type="match status" value="1"/>
</dbReference>
<keyword evidence="4" id="KW-1185">Reference proteome</keyword>
<dbReference type="InterPro" id="IPR004461">
    <property type="entry name" value="CO_DH/Ac-CoA_synth_bsu"/>
</dbReference>
<evidence type="ECO:0000313" key="4">
    <source>
        <dbReference type="Proteomes" id="UP000679575"/>
    </source>
</evidence>
<reference evidence="3 4" key="1">
    <citation type="submission" date="2021-04" db="EMBL/GenBank/DDBJ databases">
        <title>Novel species identification of genus Shewanella.</title>
        <authorList>
            <person name="Liu G."/>
        </authorList>
    </citation>
    <scope>NUCLEOTIDE SEQUENCE [LARGE SCALE GENOMIC DNA]</scope>
    <source>
        <strain evidence="3 4">FJAT-54481</strain>
    </source>
</reference>
<name>A0ABX7YXD6_9GAMM</name>
<evidence type="ECO:0000256" key="2">
    <source>
        <dbReference type="ARBA" id="ARBA00022679"/>
    </source>
</evidence>
<dbReference type="Proteomes" id="UP000679575">
    <property type="component" value="Chromosome"/>
</dbReference>
<gene>
    <name evidence="3" type="ORF">KDN34_06025</name>
</gene>
<keyword evidence="2" id="KW-0808">Transferase</keyword>
<evidence type="ECO:0000313" key="3">
    <source>
        <dbReference type="EMBL" id="QUN06991.1"/>
    </source>
</evidence>
<organism evidence="3 4">
    <name type="scientific">Shewanella yunxiaonensis</name>
    <dbReference type="NCBI Taxonomy" id="2829809"/>
    <lineage>
        <taxon>Bacteria</taxon>
        <taxon>Pseudomonadati</taxon>
        <taxon>Pseudomonadota</taxon>
        <taxon>Gammaproteobacteria</taxon>
        <taxon>Alteromonadales</taxon>
        <taxon>Shewanellaceae</taxon>
        <taxon>Shewanella</taxon>
    </lineage>
</organism>
<proteinExistence type="predicted"/>
<dbReference type="Pfam" id="PF03598">
    <property type="entry name" value="CdhC"/>
    <property type="match status" value="1"/>
</dbReference>
<dbReference type="EMBL" id="CP073587">
    <property type="protein sequence ID" value="QUN06991.1"/>
    <property type="molecule type" value="Genomic_DNA"/>
</dbReference>
<dbReference type="Gene3D" id="3.30.1650.10">
    <property type="entry name" value="Bifunctional carbon monoxide dehydrogenase/acetyl-coa synthase(codh/acs), Chain M, domain 3"/>
    <property type="match status" value="1"/>
</dbReference>
<sequence length="256" mass="28197">MDVFTTSIENVDKIFSSNVKNYKIELTKESCISSLASQKLFRFGDQSVSRLVLKSDSAIELGGPTTTSVSMLLAEYSSKASNINEIIINGNLNLENIEDATIAFGQVVIINGSLITNRDVIKANEIIRSGIYFDGLMLKSQNEIIWYRISKSLLKLGFSIKTLAQGVIFSLLSEIPTIESVKIYFTSDKDNDIRKLSEELSEVKKITKSIKESVWLEKGINIQDGSITHCGSCSDKSTCTNIRKATNKLKGGCSGK</sequence>
<dbReference type="RefSeq" id="WP_212595996.1">
    <property type="nucleotide sequence ID" value="NZ_CP073587.1"/>
</dbReference>